<feature type="transmembrane region" description="Helical" evidence="2">
    <location>
        <begin position="34"/>
        <end position="53"/>
    </location>
</feature>
<sequence length="103" mass="11294">MLAVELSLKAPRWDEAEKVPSGRYKNMTLNALQALTWSTVAGAVAGALLLASVESNFSDWSRTRRANTEPRLGNADLATQRKSQERPPVLMDASVAKREVAVR</sequence>
<name>A0A3N7HPC9_9BURK</name>
<gene>
    <name evidence="3" type="ORF">DZC73_11700</name>
</gene>
<evidence type="ECO:0000256" key="1">
    <source>
        <dbReference type="SAM" id="MobiDB-lite"/>
    </source>
</evidence>
<dbReference type="AlphaFoldDB" id="A0A3N7HPC9"/>
<dbReference type="EMBL" id="QUSW01000003">
    <property type="protein sequence ID" value="RQP24004.1"/>
    <property type="molecule type" value="Genomic_DNA"/>
</dbReference>
<keyword evidence="4" id="KW-1185">Reference proteome</keyword>
<proteinExistence type="predicted"/>
<organism evidence="3 4">
    <name type="scientific">Piscinibacter terrae</name>
    <dbReference type="NCBI Taxonomy" id="2496871"/>
    <lineage>
        <taxon>Bacteria</taxon>
        <taxon>Pseudomonadati</taxon>
        <taxon>Pseudomonadota</taxon>
        <taxon>Betaproteobacteria</taxon>
        <taxon>Burkholderiales</taxon>
        <taxon>Sphaerotilaceae</taxon>
        <taxon>Piscinibacter</taxon>
    </lineage>
</organism>
<keyword evidence="2" id="KW-0812">Transmembrane</keyword>
<dbReference type="Proteomes" id="UP000267464">
    <property type="component" value="Unassembled WGS sequence"/>
</dbReference>
<protein>
    <submittedName>
        <fullName evidence="3">Uncharacterized protein</fullName>
    </submittedName>
</protein>
<reference evidence="3 4" key="1">
    <citation type="submission" date="2018-08" db="EMBL/GenBank/DDBJ databases">
        <authorList>
            <person name="Khan S.A."/>
            <person name="Jeon C.O."/>
            <person name="Chun B.H."/>
            <person name="Jeong S.E."/>
        </authorList>
    </citation>
    <scope>NUCLEOTIDE SEQUENCE [LARGE SCALE GENOMIC DNA]</scope>
    <source>
        <strain evidence="3 4">S-16</strain>
    </source>
</reference>
<comment type="caution">
    <text evidence="3">The sequence shown here is derived from an EMBL/GenBank/DDBJ whole genome shotgun (WGS) entry which is preliminary data.</text>
</comment>
<evidence type="ECO:0000313" key="4">
    <source>
        <dbReference type="Proteomes" id="UP000267464"/>
    </source>
</evidence>
<feature type="region of interest" description="Disordered" evidence="1">
    <location>
        <begin position="62"/>
        <end position="103"/>
    </location>
</feature>
<reference evidence="3 4" key="2">
    <citation type="submission" date="2018-12" db="EMBL/GenBank/DDBJ databases">
        <title>Rhizobacter gummiphilus sp. nov., a rubber-degrading bacterium isolated from the soil of a botanical garden in Japan.</title>
        <authorList>
            <person name="Shunsuke S.S."/>
        </authorList>
    </citation>
    <scope>NUCLEOTIDE SEQUENCE [LARGE SCALE GENOMIC DNA]</scope>
    <source>
        <strain evidence="3 4">S-16</strain>
    </source>
</reference>
<keyword evidence="2" id="KW-1133">Transmembrane helix</keyword>
<keyword evidence="2" id="KW-0472">Membrane</keyword>
<evidence type="ECO:0000313" key="3">
    <source>
        <dbReference type="EMBL" id="RQP24004.1"/>
    </source>
</evidence>
<evidence type="ECO:0000256" key="2">
    <source>
        <dbReference type="SAM" id="Phobius"/>
    </source>
</evidence>
<accession>A0A3N7HPC9</accession>